<dbReference type="InterPro" id="IPR029044">
    <property type="entry name" value="Nucleotide-diphossugar_trans"/>
</dbReference>
<proteinExistence type="inferred from homology"/>
<dbReference type="PANTHER" id="PTHR43179">
    <property type="entry name" value="RHAMNOSYLTRANSFERASE WBBL"/>
    <property type="match status" value="1"/>
</dbReference>
<dbReference type="PANTHER" id="PTHR43179:SF12">
    <property type="entry name" value="GALACTOFURANOSYLTRANSFERASE GLFT2"/>
    <property type="match status" value="1"/>
</dbReference>
<evidence type="ECO:0000256" key="4">
    <source>
        <dbReference type="ARBA" id="ARBA00022679"/>
    </source>
</evidence>
<dbReference type="CDD" id="cd00761">
    <property type="entry name" value="Glyco_tranf_GTA_type"/>
    <property type="match status" value="1"/>
</dbReference>
<feature type="region of interest" description="Disordered" evidence="5">
    <location>
        <begin position="278"/>
        <end position="297"/>
    </location>
</feature>
<dbReference type="GO" id="GO:0016757">
    <property type="term" value="F:glycosyltransferase activity"/>
    <property type="evidence" value="ECO:0007669"/>
    <property type="project" value="UniProtKB-KW"/>
</dbReference>
<evidence type="ECO:0000256" key="2">
    <source>
        <dbReference type="ARBA" id="ARBA00006739"/>
    </source>
</evidence>
<name>A0A3N2CVI3_9ACTN</name>
<evidence type="ECO:0000313" key="7">
    <source>
        <dbReference type="Proteomes" id="UP000281738"/>
    </source>
</evidence>
<dbReference type="EMBL" id="RKHO01000001">
    <property type="protein sequence ID" value="ROR91562.1"/>
    <property type="molecule type" value="Genomic_DNA"/>
</dbReference>
<evidence type="ECO:0000256" key="1">
    <source>
        <dbReference type="ARBA" id="ARBA00004776"/>
    </source>
</evidence>
<comment type="pathway">
    <text evidence="1">Cell wall biogenesis; cell wall polysaccharide biosynthesis.</text>
</comment>
<evidence type="ECO:0000256" key="5">
    <source>
        <dbReference type="SAM" id="MobiDB-lite"/>
    </source>
</evidence>
<sequence length="297" mass="32342">MTPPARATAGDVAVITLVRGRREHLARQQRSLSRGTVRPAQWVVVAMDDPGLADFAPRDGVRPTVVHLDADPRGLPLAAARNAGAERALAAGARVLVFLDVDCLAGPHLVSAYDAAVTDDPDVVWSGPVTYLPEGLDEEQLATPWTLDSPHPARAMPPPGQRLLGAPPELFWSLSFALSARAWTATGGFCEDYVGYGGEDTDFGMLVVDRGLEHGWLGDARAYHQHHPTSSPPVQHLEAVVRNGAVFADRWGWWPMSGWLEAFEERGLVEREGDGWRLARDDRPDSRPDSRVDSRAT</sequence>
<keyword evidence="7" id="KW-1185">Reference proteome</keyword>
<organism evidence="6 7">
    <name type="scientific">Nocardioides aurantiacus</name>
    <dbReference type="NCBI Taxonomy" id="86796"/>
    <lineage>
        <taxon>Bacteria</taxon>
        <taxon>Bacillati</taxon>
        <taxon>Actinomycetota</taxon>
        <taxon>Actinomycetes</taxon>
        <taxon>Propionibacteriales</taxon>
        <taxon>Nocardioidaceae</taxon>
        <taxon>Nocardioides</taxon>
    </lineage>
</organism>
<keyword evidence="4 6" id="KW-0808">Transferase</keyword>
<protein>
    <submittedName>
        <fullName evidence="6">GT2 family glycosyltransferase</fullName>
    </submittedName>
</protein>
<dbReference type="RefSeq" id="WP_211332526.1">
    <property type="nucleotide sequence ID" value="NZ_RKHO01000001.1"/>
</dbReference>
<comment type="caution">
    <text evidence="6">The sequence shown here is derived from an EMBL/GenBank/DDBJ whole genome shotgun (WGS) entry which is preliminary data.</text>
</comment>
<comment type="similarity">
    <text evidence="2">Belongs to the glycosyltransferase 2 family.</text>
</comment>
<accession>A0A3N2CVI3</accession>
<gene>
    <name evidence="6" type="ORF">EDD33_2432</name>
</gene>
<dbReference type="AlphaFoldDB" id="A0A3N2CVI3"/>
<dbReference type="Proteomes" id="UP000281738">
    <property type="component" value="Unassembled WGS sequence"/>
</dbReference>
<evidence type="ECO:0000313" key="6">
    <source>
        <dbReference type="EMBL" id="ROR91562.1"/>
    </source>
</evidence>
<dbReference type="SUPFAM" id="SSF53448">
    <property type="entry name" value="Nucleotide-diphospho-sugar transferases"/>
    <property type="match status" value="1"/>
</dbReference>
<dbReference type="Gene3D" id="3.90.550.10">
    <property type="entry name" value="Spore Coat Polysaccharide Biosynthesis Protein SpsA, Chain A"/>
    <property type="match status" value="1"/>
</dbReference>
<reference evidence="6 7" key="1">
    <citation type="submission" date="2018-11" db="EMBL/GenBank/DDBJ databases">
        <title>Sequencing the genomes of 1000 actinobacteria strains.</title>
        <authorList>
            <person name="Klenk H.-P."/>
        </authorList>
    </citation>
    <scope>NUCLEOTIDE SEQUENCE [LARGE SCALE GENOMIC DNA]</scope>
    <source>
        <strain evidence="6 7">DSM 12652</strain>
    </source>
</reference>
<keyword evidence="3" id="KW-0328">Glycosyltransferase</keyword>
<evidence type="ECO:0000256" key="3">
    <source>
        <dbReference type="ARBA" id="ARBA00022676"/>
    </source>
</evidence>